<accession>A0ABR4XIH3</accession>
<evidence type="ECO:0000313" key="2">
    <source>
        <dbReference type="Proteomes" id="UP000029990"/>
    </source>
</evidence>
<evidence type="ECO:0000313" key="1">
    <source>
        <dbReference type="EMBL" id="KGN36009.1"/>
    </source>
</evidence>
<reference evidence="1 2" key="1">
    <citation type="submission" date="2013-08" db="EMBL/GenBank/DDBJ databases">
        <title>The genome sequence of Knoellia flava.</title>
        <authorList>
            <person name="Zhu W."/>
            <person name="Wang G."/>
        </authorList>
    </citation>
    <scope>NUCLEOTIDE SEQUENCE [LARGE SCALE GENOMIC DNA]</scope>
    <source>
        <strain evidence="1 2">TL1</strain>
    </source>
</reference>
<dbReference type="EMBL" id="AVPI01000001">
    <property type="protein sequence ID" value="KGN36009.1"/>
    <property type="molecule type" value="Genomic_DNA"/>
</dbReference>
<keyword evidence="2" id="KW-1185">Reference proteome</keyword>
<protein>
    <submittedName>
        <fullName evidence="1">Uncharacterized protein</fullName>
    </submittedName>
</protein>
<dbReference type="Proteomes" id="UP000029990">
    <property type="component" value="Unassembled WGS sequence"/>
</dbReference>
<sequence length="72" mass="7990">MPNFLSSSVLMSRWTQPANQLTKLLGGVGHLSGSPELPVTRDFALRWATWVAQSSSSLLHARPYLPRVMLRA</sequence>
<organism evidence="1 2">
    <name type="scientific">Knoellia flava TL1</name>
    <dbReference type="NCBI Taxonomy" id="1385518"/>
    <lineage>
        <taxon>Bacteria</taxon>
        <taxon>Bacillati</taxon>
        <taxon>Actinomycetota</taxon>
        <taxon>Actinomycetes</taxon>
        <taxon>Micrococcales</taxon>
        <taxon>Intrasporangiaceae</taxon>
        <taxon>Knoellia</taxon>
    </lineage>
</organism>
<name>A0ABR4XIH3_9MICO</name>
<gene>
    <name evidence="1" type="ORF">N798_00225</name>
</gene>
<proteinExistence type="predicted"/>
<comment type="caution">
    <text evidence="1">The sequence shown here is derived from an EMBL/GenBank/DDBJ whole genome shotgun (WGS) entry which is preliminary data.</text>
</comment>